<dbReference type="Proteomes" id="UP001150259">
    <property type="component" value="Unassembled WGS sequence"/>
</dbReference>
<evidence type="ECO:0000259" key="1">
    <source>
        <dbReference type="Pfam" id="PF03235"/>
    </source>
</evidence>
<keyword evidence="6" id="KW-1185">Reference proteome</keyword>
<evidence type="ECO:0000259" key="4">
    <source>
        <dbReference type="Pfam" id="PF18755"/>
    </source>
</evidence>
<dbReference type="InterPro" id="IPR040843">
    <property type="entry name" value="RAMA"/>
</dbReference>
<dbReference type="Pfam" id="PF03235">
    <property type="entry name" value="GmrSD_N"/>
    <property type="match status" value="1"/>
</dbReference>
<dbReference type="Pfam" id="PF14088">
    <property type="entry name" value="DUF4268"/>
    <property type="match status" value="1"/>
</dbReference>
<dbReference type="InterPro" id="IPR025364">
    <property type="entry name" value="DUF4268"/>
</dbReference>
<feature type="domain" description="RAMA" evidence="4">
    <location>
        <begin position="600"/>
        <end position="692"/>
    </location>
</feature>
<evidence type="ECO:0000259" key="2">
    <source>
        <dbReference type="Pfam" id="PF07510"/>
    </source>
</evidence>
<dbReference type="InterPro" id="IPR011089">
    <property type="entry name" value="GmrSD_C"/>
</dbReference>
<name>A0ABT5GF61_9MICO</name>
<feature type="domain" description="GmrSD restriction endonucleases N-terminal" evidence="1">
    <location>
        <begin position="10"/>
        <end position="235"/>
    </location>
</feature>
<gene>
    <name evidence="5" type="ORF">OO014_06400</name>
</gene>
<sequence length="845" mass="94851">MQTDVKTPLEIFSMPQHLMVPVFQRRYVWTAETQWEPLWRDISRVAERRLEGASTQHFLGAVVTQSSPAGMGSLASHSLIDGQQRLTTLQVLIDAAAAELDAAEQPHLSQQLAMLTHNPPAFALDEPAVLKLQHQNEDRAGFVAVMTAEPPLDYSGLPQSKIVQAHQYFSEQVREWLGDPVDPARAGALVSTLSQGLQIVVIALAEHEPSQEIFETLNARGTPLTAADLVKNYVFQQIVREGGSAKAAFHEHWQELEKSFWTKEVRIGRYSLERLSLFLNHWLVAQTGEEVSTRSTFTRFKSWHEQSGRPMTQVLNAIHRQAKLFEDWVHESGKTEGDLSPVALFLYRTEAAELEAVKPLLLRLFDVEHPVPAEVAAASLRDVESWLMRRSVLRRPASEYSRVVASLIADLQGVEPHEVANALRGSLVRLNRPGTYWPGDEELERELASAPIYTQPKGRLRAYLEAIEDWHRGYTKTTSASGSRVKRGAMTIEHLLPQKWKDYWPVDTLQEQIDRDAHVHRLGNLTLLTQSLNSTVSNGPWNGPKGKQQALDASDTLLMTRAPRKSEDWNEERINERTHSMTTALLETWPAPEGHNPDPVKRSEQESAGWVMLRDLVASGHLPAGTVLIAREGNYEGRSATVTADGLLEMDGKTYDTPSGAGKEVLGRAVNGWTFWRLPGGGKLMDVRQKYLGTYVDRKGLYESFWRDVLKRIKQAAPDWTQASSPGGSSWITLPYGSSVARYTLAFTLNGPIVDLEFGSPDKQANLLEFDKFMSRRDELEDAFGDPLTWERMENKKASRIRYYRPSGGQVTDVGTREELVDWFVSSALRLRSSISASMYGVPPQ</sequence>
<feature type="domain" description="DUF4268" evidence="3">
    <location>
        <begin position="701"/>
        <end position="833"/>
    </location>
</feature>
<feature type="domain" description="GmrSD restriction endonucleases C-terminal" evidence="2">
    <location>
        <begin position="437"/>
        <end position="582"/>
    </location>
</feature>
<proteinExistence type="predicted"/>
<dbReference type="RefSeq" id="WP_272461457.1">
    <property type="nucleotide sequence ID" value="NZ_JAPFQL010000020.1"/>
</dbReference>
<dbReference type="Pfam" id="PF07510">
    <property type="entry name" value="GmrSD_C"/>
    <property type="match status" value="1"/>
</dbReference>
<dbReference type="PANTHER" id="PTHR35149">
    <property type="entry name" value="SLL5132 PROTEIN"/>
    <property type="match status" value="1"/>
</dbReference>
<dbReference type="InterPro" id="IPR004919">
    <property type="entry name" value="GmrSD_N"/>
</dbReference>
<evidence type="ECO:0000313" key="6">
    <source>
        <dbReference type="Proteomes" id="UP001150259"/>
    </source>
</evidence>
<reference evidence="5 6" key="1">
    <citation type="submission" date="2022-11" db="EMBL/GenBank/DDBJ databases">
        <title>Anaerobic phenanthrene biodegradation by a DNRA strain PheN6.</title>
        <authorList>
            <person name="Zhang Z."/>
        </authorList>
    </citation>
    <scope>NUCLEOTIDE SEQUENCE [LARGE SCALE GENOMIC DNA]</scope>
    <source>
        <strain evidence="5 6">PheN6</strain>
    </source>
</reference>
<dbReference type="Pfam" id="PF18755">
    <property type="entry name" value="RAMA"/>
    <property type="match status" value="1"/>
</dbReference>
<protein>
    <submittedName>
        <fullName evidence="5">DUF4268 domain-containing protein</fullName>
    </submittedName>
</protein>
<dbReference type="PANTHER" id="PTHR35149:SF1">
    <property type="entry name" value="DUF5655 DOMAIN-CONTAINING PROTEIN"/>
    <property type="match status" value="1"/>
</dbReference>
<evidence type="ECO:0000313" key="5">
    <source>
        <dbReference type="EMBL" id="MDC5696884.1"/>
    </source>
</evidence>
<comment type="caution">
    <text evidence="5">The sequence shown here is derived from an EMBL/GenBank/DDBJ whole genome shotgun (WGS) entry which is preliminary data.</text>
</comment>
<accession>A0ABT5GF61</accession>
<evidence type="ECO:0000259" key="3">
    <source>
        <dbReference type="Pfam" id="PF14088"/>
    </source>
</evidence>
<dbReference type="EMBL" id="JAPFQL010000020">
    <property type="protein sequence ID" value="MDC5696884.1"/>
    <property type="molecule type" value="Genomic_DNA"/>
</dbReference>
<organism evidence="5 6">
    <name type="scientific">Intrasporangium calvum</name>
    <dbReference type="NCBI Taxonomy" id="53358"/>
    <lineage>
        <taxon>Bacteria</taxon>
        <taxon>Bacillati</taxon>
        <taxon>Actinomycetota</taxon>
        <taxon>Actinomycetes</taxon>
        <taxon>Micrococcales</taxon>
        <taxon>Intrasporangiaceae</taxon>
        <taxon>Intrasporangium</taxon>
    </lineage>
</organism>